<dbReference type="PANTHER" id="PTHR31435:SF10">
    <property type="entry name" value="BSR4717 PROTEIN"/>
    <property type="match status" value="1"/>
</dbReference>
<dbReference type="Gene3D" id="3.40.630.30">
    <property type="match status" value="1"/>
</dbReference>
<accession>A0ABV3GBN6</accession>
<dbReference type="GO" id="GO:0016746">
    <property type="term" value="F:acyltransferase activity"/>
    <property type="evidence" value="ECO:0007669"/>
    <property type="project" value="UniProtKB-KW"/>
</dbReference>
<dbReference type="EC" id="2.3.1.-" evidence="3"/>
<dbReference type="RefSeq" id="WP_061258266.1">
    <property type="nucleotide sequence ID" value="NZ_JBFALK010000004.1"/>
</dbReference>
<keyword evidence="4" id="KW-1185">Reference proteome</keyword>
<dbReference type="SUPFAM" id="SSF55729">
    <property type="entry name" value="Acyl-CoA N-acyltransferases (Nat)"/>
    <property type="match status" value="1"/>
</dbReference>
<keyword evidence="3" id="KW-0808">Transferase</keyword>
<dbReference type="PROSITE" id="PS51729">
    <property type="entry name" value="GNAT_YJDJ"/>
    <property type="match status" value="1"/>
</dbReference>
<proteinExistence type="predicted"/>
<feature type="domain" description="N-acetyltransferase" evidence="1">
    <location>
        <begin position="1"/>
        <end position="92"/>
    </location>
</feature>
<keyword evidence="3" id="KW-0012">Acyltransferase</keyword>
<sequence length="92" mass="10449">MPEIVHDAAASRYELLLDGEVAGFAEYRLRDDTIVFTHTEIREEFEGKGLGSRLVGGALDQVRETGRTVVPKCPFVARYIERHPEYRDLLAE</sequence>
<dbReference type="PROSITE" id="PS51186">
    <property type="entry name" value="GNAT"/>
    <property type="match status" value="1"/>
</dbReference>
<gene>
    <name evidence="3" type="ORF">AB0I59_10185</name>
</gene>
<reference evidence="3 4" key="1">
    <citation type="submission" date="2024-06" db="EMBL/GenBank/DDBJ databases">
        <title>The Natural Products Discovery Center: Release of the First 8490 Sequenced Strains for Exploring Actinobacteria Biosynthetic Diversity.</title>
        <authorList>
            <person name="Kalkreuter E."/>
            <person name="Kautsar S.A."/>
            <person name="Yang D."/>
            <person name="Bader C.D."/>
            <person name="Teijaro C.N."/>
            <person name="Fluegel L."/>
            <person name="Davis C.M."/>
            <person name="Simpson J.R."/>
            <person name="Lauterbach L."/>
            <person name="Steele A.D."/>
            <person name="Gui C."/>
            <person name="Meng S."/>
            <person name="Li G."/>
            <person name="Viehrig K."/>
            <person name="Ye F."/>
            <person name="Su P."/>
            <person name="Kiefer A.F."/>
            <person name="Nichols A."/>
            <person name="Cepeda A.J."/>
            <person name="Yan W."/>
            <person name="Fan B."/>
            <person name="Jiang Y."/>
            <person name="Adhikari A."/>
            <person name="Zheng C.-J."/>
            <person name="Schuster L."/>
            <person name="Cowan T.M."/>
            <person name="Smanski M.J."/>
            <person name="Chevrette M.G."/>
            <person name="De Carvalho L.P.S."/>
            <person name="Shen B."/>
        </authorList>
    </citation>
    <scope>NUCLEOTIDE SEQUENCE [LARGE SCALE GENOMIC DNA]</scope>
    <source>
        <strain evidence="3 4">NPDC050100</strain>
    </source>
</reference>
<dbReference type="InterPro" id="IPR000182">
    <property type="entry name" value="GNAT_dom"/>
</dbReference>
<comment type="caution">
    <text evidence="3">The sequence shown here is derived from an EMBL/GenBank/DDBJ whole genome shotgun (WGS) entry which is preliminary data.</text>
</comment>
<dbReference type="InterPro" id="IPR045057">
    <property type="entry name" value="Gcn5-rel_NAT"/>
</dbReference>
<dbReference type="EMBL" id="JBFALK010000004">
    <property type="protein sequence ID" value="MEV0968992.1"/>
    <property type="molecule type" value="Genomic_DNA"/>
</dbReference>
<name>A0ABV3GBN6_MICGL</name>
<protein>
    <submittedName>
        <fullName evidence="3">GNAT family N-acetyltransferase</fullName>
        <ecNumber evidence="3">2.3.1.-</ecNumber>
    </submittedName>
</protein>
<dbReference type="CDD" id="cd04301">
    <property type="entry name" value="NAT_SF"/>
    <property type="match status" value="1"/>
</dbReference>
<evidence type="ECO:0000259" key="1">
    <source>
        <dbReference type="PROSITE" id="PS51186"/>
    </source>
</evidence>
<dbReference type="InterPro" id="IPR016181">
    <property type="entry name" value="Acyl_CoA_acyltransferase"/>
</dbReference>
<dbReference type="PANTHER" id="PTHR31435">
    <property type="entry name" value="PROTEIN NATD1"/>
    <property type="match status" value="1"/>
</dbReference>
<dbReference type="Proteomes" id="UP001551675">
    <property type="component" value="Unassembled WGS sequence"/>
</dbReference>
<dbReference type="Pfam" id="PF14542">
    <property type="entry name" value="Acetyltransf_CG"/>
    <property type="match status" value="1"/>
</dbReference>
<feature type="domain" description="N-acetyltransferase" evidence="2">
    <location>
        <begin position="5"/>
        <end position="91"/>
    </location>
</feature>
<dbReference type="InterPro" id="IPR031165">
    <property type="entry name" value="GNAT_YJDJ"/>
</dbReference>
<evidence type="ECO:0000313" key="4">
    <source>
        <dbReference type="Proteomes" id="UP001551675"/>
    </source>
</evidence>
<evidence type="ECO:0000313" key="3">
    <source>
        <dbReference type="EMBL" id="MEV0968992.1"/>
    </source>
</evidence>
<evidence type="ECO:0000259" key="2">
    <source>
        <dbReference type="PROSITE" id="PS51729"/>
    </source>
</evidence>
<organism evidence="3 4">
    <name type="scientific">Microtetraspora glauca</name>
    <dbReference type="NCBI Taxonomy" id="1996"/>
    <lineage>
        <taxon>Bacteria</taxon>
        <taxon>Bacillati</taxon>
        <taxon>Actinomycetota</taxon>
        <taxon>Actinomycetes</taxon>
        <taxon>Streptosporangiales</taxon>
        <taxon>Streptosporangiaceae</taxon>
        <taxon>Microtetraspora</taxon>
    </lineage>
</organism>